<dbReference type="Proteomes" id="UP000244336">
    <property type="component" value="Chromosome 5"/>
</dbReference>
<evidence type="ECO:0000313" key="2">
    <source>
        <dbReference type="EMBL" id="PUZ56966.1"/>
    </source>
</evidence>
<dbReference type="EMBL" id="CM009753">
    <property type="protein sequence ID" value="PUZ56966.1"/>
    <property type="molecule type" value="Genomic_DNA"/>
</dbReference>
<accession>A0A2T7DN33</accession>
<name>A0A2T7DN33_9POAL</name>
<dbReference type="AlphaFoldDB" id="A0A2T7DN33"/>
<organism evidence="2 3">
    <name type="scientific">Panicum hallii var. hallii</name>
    <dbReference type="NCBI Taxonomy" id="1504633"/>
    <lineage>
        <taxon>Eukaryota</taxon>
        <taxon>Viridiplantae</taxon>
        <taxon>Streptophyta</taxon>
        <taxon>Embryophyta</taxon>
        <taxon>Tracheophyta</taxon>
        <taxon>Spermatophyta</taxon>
        <taxon>Magnoliopsida</taxon>
        <taxon>Liliopsida</taxon>
        <taxon>Poales</taxon>
        <taxon>Poaceae</taxon>
        <taxon>PACMAD clade</taxon>
        <taxon>Panicoideae</taxon>
        <taxon>Panicodae</taxon>
        <taxon>Paniceae</taxon>
        <taxon>Panicinae</taxon>
        <taxon>Panicum</taxon>
        <taxon>Panicum sect. Panicum</taxon>
    </lineage>
</organism>
<dbReference type="Gramene" id="PUZ56966">
    <property type="protein sequence ID" value="PUZ56966"/>
    <property type="gene ID" value="GQ55_5G390500"/>
</dbReference>
<evidence type="ECO:0000256" key="1">
    <source>
        <dbReference type="SAM" id="MobiDB-lite"/>
    </source>
</evidence>
<reference evidence="2 3" key="1">
    <citation type="submission" date="2018-04" db="EMBL/GenBank/DDBJ databases">
        <title>WGS assembly of Panicum hallii var. hallii HAL2.</title>
        <authorList>
            <person name="Lovell J."/>
            <person name="Jenkins J."/>
            <person name="Lowry D."/>
            <person name="Mamidi S."/>
            <person name="Sreedasyam A."/>
            <person name="Weng X."/>
            <person name="Barry K."/>
            <person name="Bonette J."/>
            <person name="Campitelli B."/>
            <person name="Daum C."/>
            <person name="Gordon S."/>
            <person name="Gould B."/>
            <person name="Lipzen A."/>
            <person name="MacQueen A."/>
            <person name="Palacio-Mejia J."/>
            <person name="Plott C."/>
            <person name="Shakirov E."/>
            <person name="Shu S."/>
            <person name="Yoshinaga Y."/>
            <person name="Zane M."/>
            <person name="Rokhsar D."/>
            <person name="Grimwood J."/>
            <person name="Schmutz J."/>
            <person name="Juenger T."/>
        </authorList>
    </citation>
    <scope>NUCLEOTIDE SEQUENCE [LARGE SCALE GENOMIC DNA]</scope>
    <source>
        <strain evidence="3">cv. HAL2</strain>
    </source>
</reference>
<keyword evidence="3" id="KW-1185">Reference proteome</keyword>
<feature type="region of interest" description="Disordered" evidence="1">
    <location>
        <begin position="1"/>
        <end position="29"/>
    </location>
</feature>
<protein>
    <submittedName>
        <fullName evidence="2">Uncharacterized protein</fullName>
    </submittedName>
</protein>
<evidence type="ECO:0000313" key="3">
    <source>
        <dbReference type="Proteomes" id="UP000244336"/>
    </source>
</evidence>
<feature type="compositionally biased region" description="Basic and acidic residues" evidence="1">
    <location>
        <begin position="1"/>
        <end position="23"/>
    </location>
</feature>
<gene>
    <name evidence="2" type="ORF">GQ55_5G390500</name>
</gene>
<proteinExistence type="predicted"/>
<sequence length="29" mass="3493">MHTWMKRERANANDDRDSKHHVQENISGE</sequence>